<comment type="caution">
    <text evidence="1">The sequence shown here is derived from an EMBL/GenBank/DDBJ whole genome shotgun (WGS) entry which is preliminary data.</text>
</comment>
<keyword evidence="2" id="KW-1185">Reference proteome</keyword>
<dbReference type="OrthoDB" id="1148980at2759"/>
<reference evidence="2" key="1">
    <citation type="submission" date="2013-09" db="EMBL/GenBank/DDBJ databases">
        <title>Corchorus olitorius genome sequencing.</title>
        <authorList>
            <person name="Alam M."/>
            <person name="Haque M.S."/>
            <person name="Islam M.S."/>
            <person name="Emdad E.M."/>
            <person name="Islam M.M."/>
            <person name="Ahmed B."/>
            <person name="Halim A."/>
            <person name="Hossen Q.M.M."/>
            <person name="Hossain M.Z."/>
            <person name="Ahmed R."/>
            <person name="Khan M.M."/>
            <person name="Islam R."/>
            <person name="Rashid M.M."/>
            <person name="Khan S.A."/>
            <person name="Rahman M.S."/>
            <person name="Alam M."/>
            <person name="Yahiya A.S."/>
            <person name="Khan M.S."/>
            <person name="Azam M.S."/>
            <person name="Haque T."/>
            <person name="Lashkar M.Z.H."/>
            <person name="Akhand A.I."/>
            <person name="Morshed G."/>
            <person name="Roy S."/>
            <person name="Uddin K.S."/>
            <person name="Rabeya T."/>
            <person name="Hossain A.S."/>
            <person name="Chowdhury A."/>
            <person name="Snigdha A.R."/>
            <person name="Mortoza M.S."/>
            <person name="Matin S.A."/>
            <person name="Hoque S.M.E."/>
            <person name="Islam M.K."/>
            <person name="Roy D.K."/>
            <person name="Haider R."/>
            <person name="Moosa M.M."/>
            <person name="Elias S.M."/>
            <person name="Hasan A.M."/>
            <person name="Jahan S."/>
            <person name="Shafiuddin M."/>
            <person name="Mahmood N."/>
            <person name="Shommy N.S."/>
        </authorList>
    </citation>
    <scope>NUCLEOTIDE SEQUENCE [LARGE SCALE GENOMIC DNA]</scope>
    <source>
        <strain evidence="2">cv. O-4</strain>
    </source>
</reference>
<proteinExistence type="predicted"/>
<dbReference type="Proteomes" id="UP000187203">
    <property type="component" value="Unassembled WGS sequence"/>
</dbReference>
<sequence>MEPKFVYAMFRFEKGENRYTLYKITNVNLSHDEPKQPPRATAVIQFPYRKFPAGMGFLALGSKLYCIGGEEKKVYVVDLDTIETCFKENRSPFVRVANMHEIS</sequence>
<gene>
    <name evidence="1" type="ORF">COLO4_16986</name>
</gene>
<dbReference type="AlphaFoldDB" id="A0A1R3JEP0"/>
<dbReference type="EMBL" id="AWUE01016274">
    <property type="protein sequence ID" value="OMO93286.1"/>
    <property type="molecule type" value="Genomic_DNA"/>
</dbReference>
<protein>
    <submittedName>
        <fullName evidence="1">Uncharacterized protein</fullName>
    </submittedName>
</protein>
<name>A0A1R3JEP0_9ROSI</name>
<accession>A0A1R3JEP0</accession>
<evidence type="ECO:0000313" key="1">
    <source>
        <dbReference type="EMBL" id="OMO93286.1"/>
    </source>
</evidence>
<organism evidence="1 2">
    <name type="scientific">Corchorus olitorius</name>
    <dbReference type="NCBI Taxonomy" id="93759"/>
    <lineage>
        <taxon>Eukaryota</taxon>
        <taxon>Viridiplantae</taxon>
        <taxon>Streptophyta</taxon>
        <taxon>Embryophyta</taxon>
        <taxon>Tracheophyta</taxon>
        <taxon>Spermatophyta</taxon>
        <taxon>Magnoliopsida</taxon>
        <taxon>eudicotyledons</taxon>
        <taxon>Gunneridae</taxon>
        <taxon>Pentapetalae</taxon>
        <taxon>rosids</taxon>
        <taxon>malvids</taxon>
        <taxon>Malvales</taxon>
        <taxon>Malvaceae</taxon>
        <taxon>Grewioideae</taxon>
        <taxon>Apeibeae</taxon>
        <taxon>Corchorus</taxon>
    </lineage>
</organism>
<evidence type="ECO:0000313" key="2">
    <source>
        <dbReference type="Proteomes" id="UP000187203"/>
    </source>
</evidence>